<comment type="caution">
    <text evidence="2">The sequence shown here is derived from an EMBL/GenBank/DDBJ whole genome shotgun (WGS) entry which is preliminary data.</text>
</comment>
<dbReference type="InterPro" id="IPR036388">
    <property type="entry name" value="WH-like_DNA-bd_sf"/>
</dbReference>
<dbReference type="EMBL" id="JAANOU010000001">
    <property type="protein sequence ID" value="NIH78223.1"/>
    <property type="molecule type" value="Genomic_DNA"/>
</dbReference>
<organism evidence="2 3">
    <name type="scientific">Amycolatopsis viridis</name>
    <dbReference type="NCBI Taxonomy" id="185678"/>
    <lineage>
        <taxon>Bacteria</taxon>
        <taxon>Bacillati</taxon>
        <taxon>Actinomycetota</taxon>
        <taxon>Actinomycetes</taxon>
        <taxon>Pseudonocardiales</taxon>
        <taxon>Pseudonocardiaceae</taxon>
        <taxon>Amycolatopsis</taxon>
    </lineage>
</organism>
<dbReference type="SUPFAM" id="SSF46785">
    <property type="entry name" value="Winged helix' DNA-binding domain"/>
    <property type="match status" value="1"/>
</dbReference>
<dbReference type="SMART" id="SM00347">
    <property type="entry name" value="HTH_MARR"/>
    <property type="match status" value="1"/>
</dbReference>
<dbReference type="PANTHER" id="PTHR33164:SF99">
    <property type="entry name" value="MARR FAMILY REGULATORY PROTEIN"/>
    <property type="match status" value="1"/>
</dbReference>
<gene>
    <name evidence="2" type="ORF">FHX46_000753</name>
</gene>
<protein>
    <submittedName>
        <fullName evidence="2">DNA-binding MarR family transcriptional regulator</fullName>
    </submittedName>
</protein>
<feature type="domain" description="HTH marR-type" evidence="1">
    <location>
        <begin position="1"/>
        <end position="145"/>
    </location>
</feature>
<dbReference type="InterPro" id="IPR039422">
    <property type="entry name" value="MarR/SlyA-like"/>
</dbReference>
<dbReference type="Pfam" id="PF12802">
    <property type="entry name" value="MarR_2"/>
    <property type="match status" value="1"/>
</dbReference>
<sequence>MSMPGDDEIVTWWGLVIEGYLATQDRLMDEIAERFGLAPAPFDILLRLVRTPGHRMPMTRLATEAALSSGGFTKVADRLTAAGLITRQPSPDDRRVTFACLTEHGREVAEKARQTCAEILRRRVLEPLGPEASQALADAMRTLREVNSTS</sequence>
<dbReference type="Proteomes" id="UP000754495">
    <property type="component" value="Unassembled WGS sequence"/>
</dbReference>
<accession>A0ABX0SNV0</accession>
<dbReference type="PANTHER" id="PTHR33164">
    <property type="entry name" value="TRANSCRIPTIONAL REGULATOR, MARR FAMILY"/>
    <property type="match status" value="1"/>
</dbReference>
<dbReference type="Gene3D" id="1.10.10.10">
    <property type="entry name" value="Winged helix-like DNA-binding domain superfamily/Winged helix DNA-binding domain"/>
    <property type="match status" value="1"/>
</dbReference>
<proteinExistence type="predicted"/>
<dbReference type="GO" id="GO:0003677">
    <property type="term" value="F:DNA binding"/>
    <property type="evidence" value="ECO:0007669"/>
    <property type="project" value="UniProtKB-KW"/>
</dbReference>
<evidence type="ECO:0000313" key="2">
    <source>
        <dbReference type="EMBL" id="NIH78223.1"/>
    </source>
</evidence>
<name>A0ABX0SNV0_9PSEU</name>
<dbReference type="InterPro" id="IPR036390">
    <property type="entry name" value="WH_DNA-bd_sf"/>
</dbReference>
<keyword evidence="2" id="KW-0238">DNA-binding</keyword>
<dbReference type="PROSITE" id="PS50995">
    <property type="entry name" value="HTH_MARR_2"/>
    <property type="match status" value="1"/>
</dbReference>
<evidence type="ECO:0000259" key="1">
    <source>
        <dbReference type="PROSITE" id="PS50995"/>
    </source>
</evidence>
<reference evidence="2 3" key="1">
    <citation type="submission" date="2020-03" db="EMBL/GenBank/DDBJ databases">
        <title>Sequencing the genomes of 1000 actinobacteria strains.</title>
        <authorList>
            <person name="Klenk H.-P."/>
        </authorList>
    </citation>
    <scope>NUCLEOTIDE SEQUENCE [LARGE SCALE GENOMIC DNA]</scope>
    <source>
        <strain evidence="2 3">DSM 45668</strain>
    </source>
</reference>
<evidence type="ECO:0000313" key="3">
    <source>
        <dbReference type="Proteomes" id="UP000754495"/>
    </source>
</evidence>
<dbReference type="InterPro" id="IPR000835">
    <property type="entry name" value="HTH_MarR-typ"/>
</dbReference>
<keyword evidence="3" id="KW-1185">Reference proteome</keyword>